<dbReference type="AlphaFoldDB" id="A0AAJ6QTI5"/>
<organism evidence="2 3">
    <name type="scientific">Galendromus occidentalis</name>
    <name type="common">western predatory mite</name>
    <dbReference type="NCBI Taxonomy" id="34638"/>
    <lineage>
        <taxon>Eukaryota</taxon>
        <taxon>Metazoa</taxon>
        <taxon>Ecdysozoa</taxon>
        <taxon>Arthropoda</taxon>
        <taxon>Chelicerata</taxon>
        <taxon>Arachnida</taxon>
        <taxon>Acari</taxon>
        <taxon>Parasitiformes</taxon>
        <taxon>Mesostigmata</taxon>
        <taxon>Gamasina</taxon>
        <taxon>Phytoseioidea</taxon>
        <taxon>Phytoseiidae</taxon>
        <taxon>Typhlodrominae</taxon>
        <taxon>Galendromus</taxon>
    </lineage>
</organism>
<dbReference type="Proteomes" id="UP000694867">
    <property type="component" value="Unplaced"/>
</dbReference>
<accession>A0AAJ6QTI5</accession>
<keyword evidence="1" id="KW-0732">Signal</keyword>
<dbReference type="PANTHER" id="PTHR16840">
    <property type="entry name" value="GROWTH ARREST-SPECIFIC PROTEIN 1"/>
    <property type="match status" value="1"/>
</dbReference>
<dbReference type="KEGG" id="goe:100898178"/>
<name>A0AAJ6QTI5_9ACAR</name>
<dbReference type="InterPro" id="IPR039596">
    <property type="entry name" value="GAS1"/>
</dbReference>
<gene>
    <name evidence="3" type="primary">LOC100898178</name>
</gene>
<evidence type="ECO:0000313" key="2">
    <source>
        <dbReference type="Proteomes" id="UP000694867"/>
    </source>
</evidence>
<reference evidence="3" key="1">
    <citation type="submission" date="2025-08" db="UniProtKB">
        <authorList>
            <consortium name="RefSeq"/>
        </authorList>
    </citation>
    <scope>IDENTIFICATION</scope>
</reference>
<keyword evidence="2" id="KW-1185">Reference proteome</keyword>
<evidence type="ECO:0000256" key="1">
    <source>
        <dbReference type="SAM" id="SignalP"/>
    </source>
</evidence>
<sequence length="241" mass="27100">MRRRELPCELLSNFRILVLIFLASPVTASVPELSVVDCANATHTCTSRTEKCGILYHTYTLGCAQELRGKTPQGLCLDRCRLDLITLSSMVEGYKLVTCKCEPDDSNCIIGKDRLSECWNDKINFTEYEFNNHSARASSCADVRTRCKENELCYLAYTYYGTSCRGAIERTAEPCNEQCAASARILYAVSNGYFTCDCQGEYWCLRENSLIGTKCFGNSSLKTQSALALILFSTFLSLWMR</sequence>
<evidence type="ECO:0000313" key="3">
    <source>
        <dbReference type="RefSeq" id="XP_003743534.1"/>
    </source>
</evidence>
<feature type="chain" id="PRO_5042601345" evidence="1">
    <location>
        <begin position="29"/>
        <end position="241"/>
    </location>
</feature>
<proteinExistence type="predicted"/>
<dbReference type="GO" id="GO:0051726">
    <property type="term" value="P:regulation of cell cycle"/>
    <property type="evidence" value="ECO:0007669"/>
    <property type="project" value="InterPro"/>
</dbReference>
<protein>
    <submittedName>
        <fullName evidence="3">Uncharacterized protein LOC100898178</fullName>
    </submittedName>
</protein>
<dbReference type="PANTHER" id="PTHR16840:SF3">
    <property type="entry name" value="GROWTH ARREST-SPECIFIC PROTEIN 1"/>
    <property type="match status" value="1"/>
</dbReference>
<dbReference type="RefSeq" id="XP_003743534.1">
    <property type="nucleotide sequence ID" value="XM_003743486.1"/>
</dbReference>
<feature type="signal peptide" evidence="1">
    <location>
        <begin position="1"/>
        <end position="28"/>
    </location>
</feature>
<dbReference type="GeneID" id="100898178"/>